<evidence type="ECO:0000313" key="3">
    <source>
        <dbReference type="EMBL" id="HCT56913.1"/>
    </source>
</evidence>
<feature type="region of interest" description="Disordered" evidence="1">
    <location>
        <begin position="1"/>
        <end position="40"/>
    </location>
</feature>
<dbReference type="Proteomes" id="UP000264071">
    <property type="component" value="Unassembled WGS sequence"/>
</dbReference>
<dbReference type="NCBIfam" id="TIGR02532">
    <property type="entry name" value="IV_pilin_GFxxxE"/>
    <property type="match status" value="1"/>
</dbReference>
<protein>
    <submittedName>
        <fullName evidence="3">Prepilin-type N-terminal cleavage/methylation domain-containing protein</fullName>
    </submittedName>
</protein>
<evidence type="ECO:0000256" key="1">
    <source>
        <dbReference type="SAM" id="MobiDB-lite"/>
    </source>
</evidence>
<feature type="compositionally biased region" description="Basic and acidic residues" evidence="1">
    <location>
        <begin position="18"/>
        <end position="27"/>
    </location>
</feature>
<comment type="caution">
    <text evidence="3">The sequence shown here is derived from an EMBL/GenBank/DDBJ whole genome shotgun (WGS) entry which is preliminary data.</text>
</comment>
<evidence type="ECO:0000313" key="4">
    <source>
        <dbReference type="Proteomes" id="UP000264071"/>
    </source>
</evidence>
<sequence>MRARCGWASGATHQAGRPRTDRGERIAHSTSRRSRAVKSPTRRRTGFTLLELVIALSLTAVSTGVAASAIWAARRTAEAQQNFAMHGETDARWRALLTDMLRHAPPAERVDRPLLTITATTTGPELRFLSQGVREPFGTGAVWEVVVRQDGAGLMLQATPLARGASGATLGASEDSPGHLVARIPGVDALDIQVLETATGTSGAQWRHDWPLAQTRPAAIALQWQPHGRSIPEPTVTPLIVALETLSNTGVSP</sequence>
<dbReference type="EMBL" id="DPIY01000006">
    <property type="protein sequence ID" value="HCT56913.1"/>
    <property type="molecule type" value="Genomic_DNA"/>
</dbReference>
<feature type="compositionally biased region" description="Basic residues" evidence="1">
    <location>
        <begin position="30"/>
        <end position="40"/>
    </location>
</feature>
<evidence type="ECO:0000256" key="2">
    <source>
        <dbReference type="SAM" id="Phobius"/>
    </source>
</evidence>
<accession>A0A3D4V6Z8</accession>
<dbReference type="AlphaFoldDB" id="A0A3D4V6Z8"/>
<keyword evidence="2" id="KW-0472">Membrane</keyword>
<keyword evidence="2" id="KW-0812">Transmembrane</keyword>
<dbReference type="InterPro" id="IPR012902">
    <property type="entry name" value="N_methyl_site"/>
</dbReference>
<organism evidence="3 4">
    <name type="scientific">Gemmatimonas aurantiaca</name>
    <dbReference type="NCBI Taxonomy" id="173480"/>
    <lineage>
        <taxon>Bacteria</taxon>
        <taxon>Pseudomonadati</taxon>
        <taxon>Gemmatimonadota</taxon>
        <taxon>Gemmatimonadia</taxon>
        <taxon>Gemmatimonadales</taxon>
        <taxon>Gemmatimonadaceae</taxon>
        <taxon>Gemmatimonas</taxon>
    </lineage>
</organism>
<keyword evidence="2" id="KW-1133">Transmembrane helix</keyword>
<proteinExistence type="predicted"/>
<reference evidence="3 4" key="1">
    <citation type="journal article" date="2018" name="Nat. Biotechnol.">
        <title>A standardized bacterial taxonomy based on genome phylogeny substantially revises the tree of life.</title>
        <authorList>
            <person name="Parks D.H."/>
            <person name="Chuvochina M."/>
            <person name="Waite D.W."/>
            <person name="Rinke C."/>
            <person name="Skarshewski A."/>
            <person name="Chaumeil P.A."/>
            <person name="Hugenholtz P."/>
        </authorList>
    </citation>
    <scope>NUCLEOTIDE SEQUENCE [LARGE SCALE GENOMIC DNA]</scope>
    <source>
        <strain evidence="3">UBA8844</strain>
    </source>
</reference>
<feature type="transmembrane region" description="Helical" evidence="2">
    <location>
        <begin position="49"/>
        <end position="73"/>
    </location>
</feature>
<gene>
    <name evidence="3" type="ORF">DGD08_06825</name>
</gene>
<name>A0A3D4V6Z8_9BACT</name>
<dbReference type="Pfam" id="PF07963">
    <property type="entry name" value="N_methyl"/>
    <property type="match status" value="1"/>
</dbReference>